<evidence type="ECO:0000256" key="2">
    <source>
        <dbReference type="SAM" id="Phobius"/>
    </source>
</evidence>
<keyword evidence="2" id="KW-0812">Transmembrane</keyword>
<proteinExistence type="predicted"/>
<reference evidence="3 4" key="1">
    <citation type="submission" date="2020-08" db="EMBL/GenBank/DDBJ databases">
        <title>Genomic Encyclopedia of Type Strains, Phase III (KMG-III): the genomes of soil and plant-associated and newly described type strains.</title>
        <authorList>
            <person name="Whitman W."/>
        </authorList>
    </citation>
    <scope>NUCLEOTIDE SEQUENCE [LARGE SCALE GENOMIC DNA]</scope>
    <source>
        <strain evidence="3 4">CECT 5831</strain>
    </source>
</reference>
<feature type="region of interest" description="Disordered" evidence="1">
    <location>
        <begin position="1"/>
        <end position="24"/>
    </location>
</feature>
<feature type="transmembrane region" description="Helical" evidence="2">
    <location>
        <begin position="57"/>
        <end position="76"/>
    </location>
</feature>
<dbReference type="Proteomes" id="UP000517523">
    <property type="component" value="Unassembled WGS sequence"/>
</dbReference>
<gene>
    <name evidence="3" type="ORF">FHS19_005037</name>
</gene>
<evidence type="ECO:0000256" key="1">
    <source>
        <dbReference type="SAM" id="MobiDB-lite"/>
    </source>
</evidence>
<keyword evidence="2" id="KW-1133">Transmembrane helix</keyword>
<evidence type="ECO:0000313" key="3">
    <source>
        <dbReference type="EMBL" id="MBB3130332.1"/>
    </source>
</evidence>
<dbReference type="EMBL" id="JACHXJ010000004">
    <property type="protein sequence ID" value="MBB3130332.1"/>
    <property type="molecule type" value="Genomic_DNA"/>
</dbReference>
<evidence type="ECO:0000313" key="4">
    <source>
        <dbReference type="Proteomes" id="UP000517523"/>
    </source>
</evidence>
<dbReference type="AlphaFoldDB" id="A0A839TUE2"/>
<comment type="caution">
    <text evidence="3">The sequence shown here is derived from an EMBL/GenBank/DDBJ whole genome shotgun (WGS) entry which is preliminary data.</text>
</comment>
<sequence length="95" mass="10741">MEQEDAGSESRLEAISEGRLPGRHQSGSFLFEVIIEQSPRFVGLFAVGGYIGQYMTGLFNIVPLSIYSTSFILIFVDRRENRTIQLDSFVKTFTK</sequence>
<keyword evidence="2" id="KW-0472">Membrane</keyword>
<accession>A0A839TUE2</accession>
<name>A0A839TUE2_9BACL</name>
<organism evidence="3 4">
    <name type="scientific">Paenibacillus rhizosphaerae</name>
    <dbReference type="NCBI Taxonomy" id="297318"/>
    <lineage>
        <taxon>Bacteria</taxon>
        <taxon>Bacillati</taxon>
        <taxon>Bacillota</taxon>
        <taxon>Bacilli</taxon>
        <taxon>Bacillales</taxon>
        <taxon>Paenibacillaceae</taxon>
        <taxon>Paenibacillus</taxon>
    </lineage>
</organism>
<protein>
    <submittedName>
        <fullName evidence="3">Uncharacterized protein</fullName>
    </submittedName>
</protein>